<protein>
    <submittedName>
        <fullName evidence="2">ABC-type cobalt transport system, ATPase component (Fragment 2)</fullName>
    </submittedName>
</protein>
<reference evidence="3" key="1">
    <citation type="submission" date="2015-01" db="EMBL/GenBank/DDBJ databases">
        <authorList>
            <person name="Manzoor Shahid"/>
            <person name="Zubair Saima"/>
        </authorList>
    </citation>
    <scope>NUCLEOTIDE SEQUENCE [LARGE SCALE GENOMIC DNA]</scope>
    <source>
        <strain evidence="3">Sp3</strain>
    </source>
</reference>
<feature type="transmembrane region" description="Helical" evidence="1">
    <location>
        <begin position="36"/>
        <end position="58"/>
    </location>
</feature>
<proteinExistence type="predicted"/>
<dbReference type="Proteomes" id="UP000046155">
    <property type="component" value="Unassembled WGS sequence"/>
</dbReference>
<accession>A0A0B7MCX5</accession>
<keyword evidence="1" id="KW-1133">Transmembrane helix</keyword>
<dbReference type="EMBL" id="CDRZ01000041">
    <property type="protein sequence ID" value="CEO87925.1"/>
    <property type="molecule type" value="Genomic_DNA"/>
</dbReference>
<evidence type="ECO:0000313" key="3">
    <source>
        <dbReference type="Proteomes" id="UP000046155"/>
    </source>
</evidence>
<dbReference type="AlphaFoldDB" id="A0A0B7MCX5"/>
<gene>
    <name evidence="2" type="ORF">SSCH_1350006</name>
</gene>
<evidence type="ECO:0000256" key="1">
    <source>
        <dbReference type="SAM" id="Phobius"/>
    </source>
</evidence>
<name>A0A0B7MCX5_9FIRM</name>
<evidence type="ECO:0000313" key="2">
    <source>
        <dbReference type="EMBL" id="CEO87925.1"/>
    </source>
</evidence>
<organism evidence="2 3">
    <name type="scientific">Syntrophaceticus schinkii</name>
    <dbReference type="NCBI Taxonomy" id="499207"/>
    <lineage>
        <taxon>Bacteria</taxon>
        <taxon>Bacillati</taxon>
        <taxon>Bacillota</taxon>
        <taxon>Clostridia</taxon>
        <taxon>Thermoanaerobacterales</taxon>
        <taxon>Thermoanaerobacterales Family III. Incertae Sedis</taxon>
        <taxon>Syntrophaceticus</taxon>
    </lineage>
</organism>
<keyword evidence="1" id="KW-0812">Transmembrane</keyword>
<keyword evidence="1" id="KW-0472">Membrane</keyword>
<keyword evidence="3" id="KW-1185">Reference proteome</keyword>
<sequence length="59" mass="6390">MNALLGTTLRTADELALSLETRAFCAAGKRTFYRQLSFSIGDMITLISGVLIVISILLV</sequence>